<comment type="caution">
    <text evidence="1">The sequence shown here is derived from an EMBL/GenBank/DDBJ whole genome shotgun (WGS) entry which is preliminary data.</text>
</comment>
<evidence type="ECO:0000313" key="2">
    <source>
        <dbReference type="Proteomes" id="UP000185860"/>
    </source>
</evidence>
<evidence type="ECO:0000313" key="1">
    <source>
        <dbReference type="EMBL" id="OKH32532.1"/>
    </source>
</evidence>
<feature type="non-terminal residue" evidence="1">
    <location>
        <position position="1"/>
    </location>
</feature>
<dbReference type="Proteomes" id="UP000185860">
    <property type="component" value="Unassembled WGS sequence"/>
</dbReference>
<dbReference type="AlphaFoldDB" id="A0A1U7I835"/>
<accession>A0A1U7I835</accession>
<name>A0A1U7I835_9CYAN</name>
<proteinExistence type="predicted"/>
<dbReference type="EMBL" id="MRCE01000038">
    <property type="protein sequence ID" value="OKH32532.1"/>
    <property type="molecule type" value="Genomic_DNA"/>
</dbReference>
<reference evidence="1 2" key="1">
    <citation type="submission" date="2016-11" db="EMBL/GenBank/DDBJ databases">
        <title>Draft Genome Sequences of Nine Cyanobacterial Strains from Diverse Habitats.</title>
        <authorList>
            <person name="Zhu T."/>
            <person name="Hou S."/>
            <person name="Lu X."/>
            <person name="Hess W.R."/>
        </authorList>
    </citation>
    <scope>NUCLEOTIDE SEQUENCE [LARGE SCALE GENOMIC DNA]</scope>
    <source>
        <strain evidence="1 2">IAM M-71</strain>
    </source>
</reference>
<gene>
    <name evidence="1" type="ORF">NIES2119_25655</name>
</gene>
<dbReference type="RefSeq" id="WP_178381686.1">
    <property type="nucleotide sequence ID" value="NZ_MRCE01000038.1"/>
</dbReference>
<organism evidence="1 2">
    <name type="scientific">[Phormidium ambiguum] IAM M-71</name>
    <dbReference type="NCBI Taxonomy" id="454136"/>
    <lineage>
        <taxon>Bacteria</taxon>
        <taxon>Bacillati</taxon>
        <taxon>Cyanobacteriota</taxon>
        <taxon>Cyanophyceae</taxon>
        <taxon>Oscillatoriophycideae</taxon>
        <taxon>Aerosakkonematales</taxon>
        <taxon>Aerosakkonemataceae</taxon>
        <taxon>Floridanema</taxon>
    </lineage>
</organism>
<sequence length="80" mass="8966">RPVLKTNGVGDNFVEFNRRIYVAWISPALNPALNYSRYFTTILALPIAISSPPREYPAAITLLETQRLGNPSDFIENSDV</sequence>
<protein>
    <submittedName>
        <fullName evidence="1">Uncharacterized protein</fullName>
    </submittedName>
</protein>